<evidence type="ECO:0000256" key="1">
    <source>
        <dbReference type="ARBA" id="ARBA00022574"/>
    </source>
</evidence>
<keyword evidence="2" id="KW-0677">Repeat</keyword>
<dbReference type="EMBL" id="JAZDUA010000332">
    <property type="protein sequence ID" value="KAK7794482.1"/>
    <property type="molecule type" value="Genomic_DNA"/>
</dbReference>
<keyword evidence="7" id="KW-1185">Reference proteome</keyword>
<name>A0AAN9Z362_9ORTH</name>
<dbReference type="Gene3D" id="2.130.10.10">
    <property type="entry name" value="YVTN repeat-like/Quinoprotein amine dehydrogenase"/>
    <property type="match status" value="1"/>
</dbReference>
<dbReference type="InterPro" id="IPR015943">
    <property type="entry name" value="WD40/YVTN_repeat-like_dom_sf"/>
</dbReference>
<dbReference type="PROSITE" id="PS50294">
    <property type="entry name" value="WD_REPEATS_REGION"/>
    <property type="match status" value="5"/>
</dbReference>
<dbReference type="FunFam" id="2.130.10.10:FF:000136">
    <property type="entry name" value="Probable cytosolic iron-sulfur protein assembly protein CIAO1"/>
    <property type="match status" value="1"/>
</dbReference>
<feature type="repeat" description="WD" evidence="5">
    <location>
        <begin position="188"/>
        <end position="220"/>
    </location>
</feature>
<feature type="repeat" description="WD" evidence="5">
    <location>
        <begin position="234"/>
        <end position="266"/>
    </location>
</feature>
<evidence type="ECO:0000256" key="5">
    <source>
        <dbReference type="PROSITE-ProRule" id="PRU00221"/>
    </source>
</evidence>
<keyword evidence="1 5" id="KW-0853">WD repeat</keyword>
<dbReference type="GO" id="GO:0016226">
    <property type="term" value="P:iron-sulfur cluster assembly"/>
    <property type="evidence" value="ECO:0007669"/>
    <property type="project" value="UniProtKB-UniRule"/>
</dbReference>
<dbReference type="CDD" id="cd00200">
    <property type="entry name" value="WD40"/>
    <property type="match status" value="1"/>
</dbReference>
<feature type="repeat" description="WD" evidence="5">
    <location>
        <begin position="100"/>
        <end position="132"/>
    </location>
</feature>
<dbReference type="PANTHER" id="PTHR19920">
    <property type="entry name" value="WD40 PROTEIN CIAO1"/>
    <property type="match status" value="1"/>
</dbReference>
<dbReference type="AlphaFoldDB" id="A0AAN9Z362"/>
<dbReference type="InterPro" id="IPR036322">
    <property type="entry name" value="WD40_repeat_dom_sf"/>
</dbReference>
<protein>
    <recommendedName>
        <fullName evidence="4">Probable cytosolic iron-sulfur protein assembly protein Ciao1</fullName>
    </recommendedName>
</protein>
<comment type="function">
    <text evidence="3">Key component of the cytosolic iron-sulfur protein assembly (CIA) complex, a multiprotein complex that mediates the incorporation of iron-sulfur cluster into extramitochondrial Fe/S proteins. As a CIA complex component, interacts specifically with CIAO2A or CIAO2B and MMS19 to assist different branches of iron-sulfur protein assembly, depending of its interactors. The complex CIAO1:CIAO2B:MMS19 binds to and facilitates the assembly of most cytosolic-nuclear Fe/S proteins. CIAO1:CIAO2A specifically matures ACO1 and stabilizes IREB2. Seems to specifically modulate the transactivation activity of WT1. As part of the mitotic spindle-associated MMXD complex it may play a role in chromosome segregation.</text>
</comment>
<dbReference type="InterPro" id="IPR001680">
    <property type="entry name" value="WD40_rpt"/>
</dbReference>
<comment type="caution">
    <text evidence="6">The sequence shown here is derived from an EMBL/GenBank/DDBJ whole genome shotgun (WGS) entry which is preliminary data.</text>
</comment>
<reference evidence="6 7" key="1">
    <citation type="submission" date="2024-03" db="EMBL/GenBank/DDBJ databases">
        <title>The genome assembly and annotation of the cricket Gryllus longicercus Weissman &amp; Gray.</title>
        <authorList>
            <person name="Szrajer S."/>
            <person name="Gray D."/>
            <person name="Ylla G."/>
        </authorList>
    </citation>
    <scope>NUCLEOTIDE SEQUENCE [LARGE SCALE GENOMIC DNA]</scope>
    <source>
        <strain evidence="6">DAG 2021-001</strain>
        <tissue evidence="6">Whole body minus gut</tissue>
    </source>
</reference>
<feature type="repeat" description="WD" evidence="5">
    <location>
        <begin position="144"/>
        <end position="177"/>
    </location>
</feature>
<evidence type="ECO:0000313" key="6">
    <source>
        <dbReference type="EMBL" id="KAK7794482.1"/>
    </source>
</evidence>
<gene>
    <name evidence="4" type="primary">Ciao1</name>
    <name evidence="6" type="ORF">R5R35_004706</name>
</gene>
<dbReference type="SUPFAM" id="SSF50978">
    <property type="entry name" value="WD40 repeat-like"/>
    <property type="match status" value="1"/>
</dbReference>
<evidence type="ECO:0000256" key="4">
    <source>
        <dbReference type="HAMAP-Rule" id="MF_03037"/>
    </source>
</evidence>
<evidence type="ECO:0000256" key="3">
    <source>
        <dbReference type="ARBA" id="ARBA00060126"/>
    </source>
</evidence>
<dbReference type="PROSITE" id="PS00678">
    <property type="entry name" value="WD_REPEATS_1"/>
    <property type="match status" value="1"/>
</dbReference>
<evidence type="ECO:0000256" key="2">
    <source>
        <dbReference type="ARBA" id="ARBA00022737"/>
    </source>
</evidence>
<feature type="repeat" description="WD" evidence="5">
    <location>
        <begin position="55"/>
        <end position="86"/>
    </location>
</feature>
<dbReference type="PRINTS" id="PR00320">
    <property type="entry name" value="GPROTEINBRPT"/>
</dbReference>
<feature type="repeat" description="WD" evidence="5">
    <location>
        <begin position="343"/>
        <end position="380"/>
    </location>
</feature>
<dbReference type="GO" id="GO:0097361">
    <property type="term" value="C:cytosolic [4Fe-4S] assembly targeting complex"/>
    <property type="evidence" value="ECO:0007669"/>
    <property type="project" value="InterPro"/>
</dbReference>
<dbReference type="InterPro" id="IPR019775">
    <property type="entry name" value="WD40_repeat_CS"/>
</dbReference>
<evidence type="ECO:0000313" key="7">
    <source>
        <dbReference type="Proteomes" id="UP001378592"/>
    </source>
</evidence>
<dbReference type="InterPro" id="IPR028608">
    <property type="entry name" value="CIAO1/Cia1"/>
</dbReference>
<dbReference type="SMART" id="SM00320">
    <property type="entry name" value="WD40"/>
    <property type="match status" value="7"/>
</dbReference>
<comment type="function">
    <text evidence="4">Essential component of the cytosolic iron-sulfur (Fe/S) protein assembly machinery. Required for the maturation of extramitochondrial Fe/S proteins.</text>
</comment>
<comment type="similarity">
    <text evidence="4">Belongs to the WD repeat CIA1 family.</text>
</comment>
<dbReference type="HAMAP" id="MF_03037">
    <property type="entry name" value="ciao1"/>
    <property type="match status" value="1"/>
</dbReference>
<dbReference type="PROSITE" id="PS50082">
    <property type="entry name" value="WD_REPEATS_2"/>
    <property type="match status" value="6"/>
</dbReference>
<accession>A0AAN9Z362</accession>
<sequence>MHVCVSTFACLYYSLSNVSLGVYQPCLPRLHCVCVFVTRLKKKGEMGKLDLIQTLSGHEGRVWNVCWHPQGNTLASCGEDKTIRLWFKEGSKWVNKDILTEGHQRTIREVAWSSCGNYLASASFDATTGIWDKKGGQFDCISSLEGHENEVKSVAWSKSGQLLSTCSRDKSVWIWEVIEDEYECAAVLNAHTQDVKKVVWHPHLDILASASYDNTAKLFKEDVADNDWICIATLSSHTSTVWSLAFDHSGTRLATCSDDCTVKIWQEYLSNNSEGIVTPDNNPVWKCVCTLSGYHTRAIYDISWCHKTHLLATACGDDAIRIFKEAEDSEKHTPTFILLATCANAHTQDVNAVAWNPSVPGLLASASDDGEVKLWQYEDN</sequence>
<organism evidence="6 7">
    <name type="scientific">Gryllus longicercus</name>
    <dbReference type="NCBI Taxonomy" id="2509291"/>
    <lineage>
        <taxon>Eukaryota</taxon>
        <taxon>Metazoa</taxon>
        <taxon>Ecdysozoa</taxon>
        <taxon>Arthropoda</taxon>
        <taxon>Hexapoda</taxon>
        <taxon>Insecta</taxon>
        <taxon>Pterygota</taxon>
        <taxon>Neoptera</taxon>
        <taxon>Polyneoptera</taxon>
        <taxon>Orthoptera</taxon>
        <taxon>Ensifera</taxon>
        <taxon>Gryllidea</taxon>
        <taxon>Grylloidea</taxon>
        <taxon>Gryllidae</taxon>
        <taxon>Gryllinae</taxon>
        <taxon>Gryllus</taxon>
    </lineage>
</organism>
<dbReference type="InterPro" id="IPR020472">
    <property type="entry name" value="WD40_PAC1"/>
</dbReference>
<dbReference type="Pfam" id="PF00400">
    <property type="entry name" value="WD40"/>
    <property type="match status" value="7"/>
</dbReference>
<proteinExistence type="inferred from homology"/>
<dbReference type="Proteomes" id="UP001378592">
    <property type="component" value="Unassembled WGS sequence"/>
</dbReference>
<dbReference type="PANTHER" id="PTHR19920:SF0">
    <property type="entry name" value="CYTOSOLIC IRON-SULFUR PROTEIN ASSEMBLY PROTEIN CIAO1-RELATED"/>
    <property type="match status" value="1"/>
</dbReference>